<dbReference type="CDD" id="cd05466">
    <property type="entry name" value="PBP2_LTTR_substrate"/>
    <property type="match status" value="1"/>
</dbReference>
<accession>A0ABQ6NIR7</accession>
<gene>
    <name evidence="6" type="ORF">PghCCS26_21340</name>
</gene>
<dbReference type="SUPFAM" id="SSF53850">
    <property type="entry name" value="Periplasmic binding protein-like II"/>
    <property type="match status" value="1"/>
</dbReference>
<dbReference type="InterPro" id="IPR050950">
    <property type="entry name" value="HTH-type_LysR_regulators"/>
</dbReference>
<sequence>MNISQLETLLTISKTMSFRKAGELLNLTQPAVSAQIKTLEDEFKTVLIDRNQPVTLTDHGKVFLEHAERILAVVEELKQKLSDLNAIPQGHIVLGTTSSMAIQILPRVLSYFQDQYPLIKTTIHTMPSSQVLASVENGSVDMGITYISEKNPNMDTSILYYDSFVLVASPAHPLSQVVHTTIDMIKDFPFIMLAPDTLGRRFLDQIFKKNNIQPNIIMELSSSEEVKRMVEINLGIAVVSKLSIANELKLGSLKIIKVAELEPEHPVAVVYKSGRYLNTAMQQFLSDLKGMPEQSFLGSE</sequence>
<keyword evidence="2" id="KW-0805">Transcription regulation</keyword>
<proteinExistence type="inferred from homology"/>
<evidence type="ECO:0000256" key="1">
    <source>
        <dbReference type="ARBA" id="ARBA00009437"/>
    </source>
</evidence>
<dbReference type="InterPro" id="IPR036390">
    <property type="entry name" value="WH_DNA-bd_sf"/>
</dbReference>
<dbReference type="Pfam" id="PF03466">
    <property type="entry name" value="LysR_substrate"/>
    <property type="match status" value="1"/>
</dbReference>
<dbReference type="EMBL" id="BTCL01000005">
    <property type="protein sequence ID" value="GMK45006.1"/>
    <property type="molecule type" value="Genomic_DNA"/>
</dbReference>
<comment type="similarity">
    <text evidence="1">Belongs to the LysR transcriptional regulatory family.</text>
</comment>
<dbReference type="Gene3D" id="3.40.190.290">
    <property type="match status" value="1"/>
</dbReference>
<keyword evidence="7" id="KW-1185">Reference proteome</keyword>
<comment type="caution">
    <text evidence="6">The sequence shown here is derived from an EMBL/GenBank/DDBJ whole genome shotgun (WGS) entry which is preliminary data.</text>
</comment>
<dbReference type="SUPFAM" id="SSF46785">
    <property type="entry name" value="Winged helix' DNA-binding domain"/>
    <property type="match status" value="1"/>
</dbReference>
<evidence type="ECO:0000256" key="4">
    <source>
        <dbReference type="ARBA" id="ARBA00023163"/>
    </source>
</evidence>
<evidence type="ECO:0000256" key="3">
    <source>
        <dbReference type="ARBA" id="ARBA00023125"/>
    </source>
</evidence>
<dbReference type="PROSITE" id="PS50931">
    <property type="entry name" value="HTH_LYSR"/>
    <property type="match status" value="1"/>
</dbReference>
<dbReference type="InterPro" id="IPR000847">
    <property type="entry name" value="LysR_HTH_N"/>
</dbReference>
<evidence type="ECO:0000313" key="6">
    <source>
        <dbReference type="EMBL" id="GMK45006.1"/>
    </source>
</evidence>
<dbReference type="PRINTS" id="PR00039">
    <property type="entry name" value="HTHLYSR"/>
</dbReference>
<evidence type="ECO:0000256" key="2">
    <source>
        <dbReference type="ARBA" id="ARBA00023015"/>
    </source>
</evidence>
<dbReference type="Pfam" id="PF00126">
    <property type="entry name" value="HTH_1"/>
    <property type="match status" value="1"/>
</dbReference>
<evidence type="ECO:0000259" key="5">
    <source>
        <dbReference type="PROSITE" id="PS50931"/>
    </source>
</evidence>
<keyword evidence="3" id="KW-0238">DNA-binding</keyword>
<dbReference type="Gene3D" id="1.10.10.10">
    <property type="entry name" value="Winged helix-like DNA-binding domain superfamily/Winged helix DNA-binding domain"/>
    <property type="match status" value="1"/>
</dbReference>
<organism evidence="6 7">
    <name type="scientific">Paenibacillus glycanilyticus</name>
    <dbReference type="NCBI Taxonomy" id="126569"/>
    <lineage>
        <taxon>Bacteria</taxon>
        <taxon>Bacillati</taxon>
        <taxon>Bacillota</taxon>
        <taxon>Bacilli</taxon>
        <taxon>Bacillales</taxon>
        <taxon>Paenibacillaceae</taxon>
        <taxon>Paenibacillus</taxon>
    </lineage>
</organism>
<dbReference type="InterPro" id="IPR005119">
    <property type="entry name" value="LysR_subst-bd"/>
</dbReference>
<name>A0ABQ6NIR7_9BACL</name>
<dbReference type="RefSeq" id="WP_127493105.1">
    <property type="nucleotide sequence ID" value="NZ_BTCL01000005.1"/>
</dbReference>
<protein>
    <submittedName>
        <fullName evidence="6">LysR family transcriptional regulator</fullName>
    </submittedName>
</protein>
<evidence type="ECO:0000313" key="7">
    <source>
        <dbReference type="Proteomes" id="UP001285921"/>
    </source>
</evidence>
<dbReference type="Proteomes" id="UP001285921">
    <property type="component" value="Unassembled WGS sequence"/>
</dbReference>
<dbReference type="InterPro" id="IPR036388">
    <property type="entry name" value="WH-like_DNA-bd_sf"/>
</dbReference>
<keyword evidence="4" id="KW-0804">Transcription</keyword>
<feature type="domain" description="HTH lysR-type" evidence="5">
    <location>
        <begin position="1"/>
        <end position="57"/>
    </location>
</feature>
<reference evidence="6 7" key="1">
    <citation type="submission" date="2023-05" db="EMBL/GenBank/DDBJ databases">
        <title>Draft genome of Paenibacillus sp. CCS26.</title>
        <authorList>
            <person name="Akita H."/>
            <person name="Shinto Y."/>
            <person name="Kimura Z."/>
        </authorList>
    </citation>
    <scope>NUCLEOTIDE SEQUENCE [LARGE SCALE GENOMIC DNA]</scope>
    <source>
        <strain evidence="6 7">CCS26</strain>
    </source>
</reference>
<dbReference type="PANTHER" id="PTHR30419">
    <property type="entry name" value="HTH-TYPE TRANSCRIPTIONAL REGULATOR YBHD"/>
    <property type="match status" value="1"/>
</dbReference>